<comment type="subcellular location">
    <subcellularLocation>
        <location evidence="1">Membrane</location>
        <topology evidence="1">Multi-pass membrane protein</topology>
    </subcellularLocation>
</comment>
<evidence type="ECO:0000256" key="1">
    <source>
        <dbReference type="ARBA" id="ARBA00004141"/>
    </source>
</evidence>
<evidence type="ECO:0000256" key="3">
    <source>
        <dbReference type="ARBA" id="ARBA00022989"/>
    </source>
</evidence>
<keyword evidence="2 5" id="KW-0812">Transmembrane</keyword>
<reference evidence="6" key="1">
    <citation type="journal article" date="2020" name="bioRxiv">
        <title>Comparative genomics of Chlamydomonas.</title>
        <authorList>
            <person name="Craig R.J."/>
            <person name="Hasan A.R."/>
            <person name="Ness R.W."/>
            <person name="Keightley P.D."/>
        </authorList>
    </citation>
    <scope>NUCLEOTIDE SEQUENCE</scope>
    <source>
        <strain evidence="6">CCAP 11/70</strain>
    </source>
</reference>
<keyword evidence="3 5" id="KW-1133">Transmembrane helix</keyword>
<feature type="transmembrane region" description="Helical" evidence="5">
    <location>
        <begin position="66"/>
        <end position="87"/>
    </location>
</feature>
<dbReference type="EMBL" id="JAEHOE010000231">
    <property type="protein sequence ID" value="KAG2482333.1"/>
    <property type="molecule type" value="Genomic_DNA"/>
</dbReference>
<sequence length="154" mass="17630">MGTKADGETKTIIKKLAIYIPCFYLIYYIWSIILVGALHVDWHELGAYPFRIRKDEFSPAHRDAALGAWLAMVLTFLCSLGLTYRVVAATRRAWDYVATCALVHLVLCIIVNQAFPVNWIWWVTLLLATLAVALAAEFINYRLIDLREIELDRV</sequence>
<evidence type="ECO:0008006" key="8">
    <source>
        <dbReference type="Google" id="ProtNLM"/>
    </source>
</evidence>
<dbReference type="PANTHER" id="PTHR12952:SF1">
    <property type="entry name" value="TRANSMEMBRANE PROTEIN 244"/>
    <property type="match status" value="1"/>
</dbReference>
<proteinExistence type="predicted"/>
<feature type="transmembrane region" description="Helical" evidence="5">
    <location>
        <begin position="94"/>
        <end position="113"/>
    </location>
</feature>
<feature type="transmembrane region" description="Helical" evidence="5">
    <location>
        <begin position="119"/>
        <end position="139"/>
    </location>
</feature>
<keyword evidence="4 5" id="KW-0472">Membrane</keyword>
<dbReference type="Pfam" id="PF09801">
    <property type="entry name" value="SYS1"/>
    <property type="match status" value="1"/>
</dbReference>
<evidence type="ECO:0000313" key="6">
    <source>
        <dbReference type="EMBL" id="KAG2482333.1"/>
    </source>
</evidence>
<dbReference type="PANTHER" id="PTHR12952">
    <property type="entry name" value="SYS1"/>
    <property type="match status" value="1"/>
</dbReference>
<comment type="caution">
    <text evidence="6">The sequence shown here is derived from an EMBL/GenBank/DDBJ whole genome shotgun (WGS) entry which is preliminary data.</text>
</comment>
<gene>
    <name evidence="6" type="ORF">HYH03_018721</name>
</gene>
<evidence type="ECO:0000256" key="5">
    <source>
        <dbReference type="SAM" id="Phobius"/>
    </source>
</evidence>
<keyword evidence="7" id="KW-1185">Reference proteome</keyword>
<dbReference type="Proteomes" id="UP000612055">
    <property type="component" value="Unassembled WGS sequence"/>
</dbReference>
<evidence type="ECO:0000313" key="7">
    <source>
        <dbReference type="Proteomes" id="UP000612055"/>
    </source>
</evidence>
<accession>A0A835XGG2</accession>
<dbReference type="GO" id="GO:0016020">
    <property type="term" value="C:membrane"/>
    <property type="evidence" value="ECO:0007669"/>
    <property type="project" value="UniProtKB-SubCell"/>
</dbReference>
<protein>
    <recommendedName>
        <fullName evidence="8">Protein SYS1 homolog</fullName>
    </recommendedName>
</protein>
<dbReference type="OrthoDB" id="542931at2759"/>
<feature type="transmembrane region" description="Helical" evidence="5">
    <location>
        <begin position="16"/>
        <end position="40"/>
    </location>
</feature>
<name>A0A835XGG2_9CHLO</name>
<dbReference type="InterPro" id="IPR019185">
    <property type="entry name" value="Integral_membrane_SYS1-rel"/>
</dbReference>
<dbReference type="AlphaFoldDB" id="A0A835XGG2"/>
<evidence type="ECO:0000256" key="2">
    <source>
        <dbReference type="ARBA" id="ARBA00022692"/>
    </source>
</evidence>
<evidence type="ECO:0000256" key="4">
    <source>
        <dbReference type="ARBA" id="ARBA00023136"/>
    </source>
</evidence>
<organism evidence="6 7">
    <name type="scientific">Edaphochlamys debaryana</name>
    <dbReference type="NCBI Taxonomy" id="47281"/>
    <lineage>
        <taxon>Eukaryota</taxon>
        <taxon>Viridiplantae</taxon>
        <taxon>Chlorophyta</taxon>
        <taxon>core chlorophytes</taxon>
        <taxon>Chlorophyceae</taxon>
        <taxon>CS clade</taxon>
        <taxon>Chlamydomonadales</taxon>
        <taxon>Chlamydomonadales incertae sedis</taxon>
        <taxon>Edaphochlamys</taxon>
    </lineage>
</organism>